<dbReference type="InterPro" id="IPR000719">
    <property type="entry name" value="Prot_kinase_dom"/>
</dbReference>
<evidence type="ECO:0000313" key="9">
    <source>
        <dbReference type="Proteomes" id="UP001222325"/>
    </source>
</evidence>
<dbReference type="PANTHER" id="PTHR45646:SF11">
    <property type="entry name" value="SERINE_THREONINE-PROTEIN KINASE DOA"/>
    <property type="match status" value="1"/>
</dbReference>
<dbReference type="GO" id="GO:0005524">
    <property type="term" value="F:ATP binding"/>
    <property type="evidence" value="ECO:0007669"/>
    <property type="project" value="UniProtKB-KW"/>
</dbReference>
<keyword evidence="3" id="KW-0547">Nucleotide-binding</keyword>
<dbReference type="GO" id="GO:0005634">
    <property type="term" value="C:nucleus"/>
    <property type="evidence" value="ECO:0007669"/>
    <property type="project" value="TreeGrafter"/>
</dbReference>
<dbReference type="InterPro" id="IPR051175">
    <property type="entry name" value="CLK_kinases"/>
</dbReference>
<dbReference type="SMART" id="SM00220">
    <property type="entry name" value="S_TKc"/>
    <property type="match status" value="1"/>
</dbReference>
<dbReference type="Gene3D" id="1.10.510.10">
    <property type="entry name" value="Transferase(Phosphotransferase) domain 1"/>
    <property type="match status" value="1"/>
</dbReference>
<keyword evidence="5" id="KW-0067">ATP-binding</keyword>
<evidence type="ECO:0000259" key="7">
    <source>
        <dbReference type="PROSITE" id="PS50011"/>
    </source>
</evidence>
<dbReference type="PROSITE" id="PS50011">
    <property type="entry name" value="PROTEIN_KINASE_DOM"/>
    <property type="match status" value="1"/>
</dbReference>
<evidence type="ECO:0000256" key="5">
    <source>
        <dbReference type="ARBA" id="ARBA00022840"/>
    </source>
</evidence>
<comment type="caution">
    <text evidence="8">The sequence shown here is derived from an EMBL/GenBank/DDBJ whole genome shotgun (WGS) entry which is preliminary data.</text>
</comment>
<dbReference type="SUPFAM" id="SSF56112">
    <property type="entry name" value="Protein kinase-like (PK-like)"/>
    <property type="match status" value="1"/>
</dbReference>
<keyword evidence="4 8" id="KW-0418">Kinase</keyword>
<evidence type="ECO:0000256" key="1">
    <source>
        <dbReference type="ARBA" id="ARBA00022527"/>
    </source>
</evidence>
<dbReference type="GO" id="GO:0004674">
    <property type="term" value="F:protein serine/threonine kinase activity"/>
    <property type="evidence" value="ECO:0007669"/>
    <property type="project" value="UniProtKB-KW"/>
</dbReference>
<dbReference type="Pfam" id="PF00069">
    <property type="entry name" value="Pkinase"/>
    <property type="match status" value="1"/>
</dbReference>
<dbReference type="InterPro" id="IPR011009">
    <property type="entry name" value="Kinase-like_dom_sf"/>
</dbReference>
<dbReference type="AlphaFoldDB" id="A0AAD6XML5"/>
<dbReference type="Proteomes" id="UP001222325">
    <property type="component" value="Unassembled WGS sequence"/>
</dbReference>
<protein>
    <submittedName>
        <fullName evidence="8">Kinase-like domain-containing protein</fullName>
    </submittedName>
</protein>
<keyword evidence="9" id="KW-1185">Reference proteome</keyword>
<feature type="compositionally biased region" description="Basic and acidic residues" evidence="6">
    <location>
        <begin position="209"/>
        <end position="220"/>
    </location>
</feature>
<keyword evidence="2" id="KW-0808">Transferase</keyword>
<dbReference type="Gene3D" id="3.30.200.20">
    <property type="entry name" value="Phosphorylase Kinase, domain 1"/>
    <property type="match status" value="1"/>
</dbReference>
<evidence type="ECO:0000256" key="4">
    <source>
        <dbReference type="ARBA" id="ARBA00022777"/>
    </source>
</evidence>
<evidence type="ECO:0000256" key="6">
    <source>
        <dbReference type="SAM" id="MobiDB-lite"/>
    </source>
</evidence>
<feature type="region of interest" description="Disordered" evidence="6">
    <location>
        <begin position="203"/>
        <end position="225"/>
    </location>
</feature>
<accession>A0AAD6XML5</accession>
<reference evidence="8" key="1">
    <citation type="submission" date="2023-03" db="EMBL/GenBank/DDBJ databases">
        <title>Massive genome expansion in bonnet fungi (Mycena s.s.) driven by repeated elements and novel gene families across ecological guilds.</title>
        <authorList>
            <consortium name="Lawrence Berkeley National Laboratory"/>
            <person name="Harder C.B."/>
            <person name="Miyauchi S."/>
            <person name="Viragh M."/>
            <person name="Kuo A."/>
            <person name="Thoen E."/>
            <person name="Andreopoulos B."/>
            <person name="Lu D."/>
            <person name="Skrede I."/>
            <person name="Drula E."/>
            <person name="Henrissat B."/>
            <person name="Morin E."/>
            <person name="Kohler A."/>
            <person name="Barry K."/>
            <person name="LaButti K."/>
            <person name="Morin E."/>
            <person name="Salamov A."/>
            <person name="Lipzen A."/>
            <person name="Mereny Z."/>
            <person name="Hegedus B."/>
            <person name="Baldrian P."/>
            <person name="Stursova M."/>
            <person name="Weitz H."/>
            <person name="Taylor A."/>
            <person name="Grigoriev I.V."/>
            <person name="Nagy L.G."/>
            <person name="Martin F."/>
            <person name="Kauserud H."/>
        </authorList>
    </citation>
    <scope>NUCLEOTIDE SEQUENCE</scope>
    <source>
        <strain evidence="8">CBHHK173m</strain>
    </source>
</reference>
<proteinExistence type="predicted"/>
<evidence type="ECO:0000313" key="8">
    <source>
        <dbReference type="EMBL" id="KAJ7075792.1"/>
    </source>
</evidence>
<keyword evidence="1" id="KW-0723">Serine/threonine-protein kinase</keyword>
<gene>
    <name evidence="8" type="ORF">B0H15DRAFT_791433</name>
</gene>
<evidence type="ECO:0000256" key="3">
    <source>
        <dbReference type="ARBA" id="ARBA00022741"/>
    </source>
</evidence>
<dbReference type="EMBL" id="JARJCN010000089">
    <property type="protein sequence ID" value="KAJ7075792.1"/>
    <property type="molecule type" value="Genomic_DNA"/>
</dbReference>
<dbReference type="GO" id="GO:0043484">
    <property type="term" value="P:regulation of RNA splicing"/>
    <property type="evidence" value="ECO:0007669"/>
    <property type="project" value="TreeGrafter"/>
</dbReference>
<evidence type="ECO:0000256" key="2">
    <source>
        <dbReference type="ARBA" id="ARBA00022679"/>
    </source>
</evidence>
<dbReference type="PANTHER" id="PTHR45646">
    <property type="entry name" value="SERINE/THREONINE-PROTEIN KINASE DOA-RELATED"/>
    <property type="match status" value="1"/>
</dbReference>
<sequence>MYEPRFIPPRLDGLEWVEEYQPGGFHPMSIGDEFAHGRYRVIHKLGFGGSSTIWLARDQQNLSGGLVTLKAMRADASSNSPDDLPEINIPRSLQAAFPQGCSGDFQTVEDHFRVQGPNGNHQFLISPLAGPSVLAMSDSPGRTSGSRRLRGDLAIRVAKHTAKAIYRMHTAGFAHGDLTTSNILFRFSEKVLSWSDDEVYSRLGSPQTEEVKTRGGRPREPNAPASLVAPIENSKLTDSSLLEESVLIIDFGQSYAIESPPNDYQPGTAMNYLSPEARFEGRAGLRADIWALGCAIFEIRAGFPLFDDFFGSDTDILRQTVETLGRLPDPWWGSFVDRTRWFEEDGEPKNAEAQERAGVLIQSSKSSIRAKLGSIGTQDDPPYAEEGPMVENSGVKLCEEEVELLGDLLEKMLRYRPEERIGMEEVVGHPWFAALEIK</sequence>
<organism evidence="8 9">
    <name type="scientific">Mycena belliarum</name>
    <dbReference type="NCBI Taxonomy" id="1033014"/>
    <lineage>
        <taxon>Eukaryota</taxon>
        <taxon>Fungi</taxon>
        <taxon>Dikarya</taxon>
        <taxon>Basidiomycota</taxon>
        <taxon>Agaricomycotina</taxon>
        <taxon>Agaricomycetes</taxon>
        <taxon>Agaricomycetidae</taxon>
        <taxon>Agaricales</taxon>
        <taxon>Marasmiineae</taxon>
        <taxon>Mycenaceae</taxon>
        <taxon>Mycena</taxon>
    </lineage>
</organism>
<name>A0AAD6XML5_9AGAR</name>
<feature type="domain" description="Protein kinase" evidence="7">
    <location>
        <begin position="39"/>
        <end position="432"/>
    </location>
</feature>